<accession>A0A6L2PNZ6</accession>
<evidence type="ECO:0000256" key="2">
    <source>
        <dbReference type="ARBA" id="ARBA00010532"/>
    </source>
</evidence>
<reference evidence="13" key="1">
    <citation type="submission" date="2020-01" db="EMBL/GenBank/DDBJ databases">
        <title>Draft genome sequence of the Termite Coptotermes fromosanus.</title>
        <authorList>
            <person name="Itakura S."/>
            <person name="Yosikawa Y."/>
            <person name="Umezawa K."/>
        </authorList>
    </citation>
    <scope>NUCLEOTIDE SEQUENCE [LARGE SCALE GENOMIC DNA]</scope>
</reference>
<dbReference type="InParanoid" id="A0A6L2PNZ6"/>
<protein>
    <recommendedName>
        <fullName evidence="14">Scavenger receptor class B member 1</fullName>
    </recommendedName>
</protein>
<evidence type="ECO:0000256" key="7">
    <source>
        <dbReference type="ARBA" id="ARBA00023157"/>
    </source>
</evidence>
<dbReference type="EMBL" id="BLKM01000468">
    <property type="protein sequence ID" value="GFG34116.1"/>
    <property type="molecule type" value="Genomic_DNA"/>
</dbReference>
<proteinExistence type="inferred from homology"/>
<evidence type="ECO:0000256" key="4">
    <source>
        <dbReference type="ARBA" id="ARBA00022692"/>
    </source>
</evidence>
<keyword evidence="8" id="KW-0675">Receptor</keyword>
<evidence type="ECO:0008006" key="14">
    <source>
        <dbReference type="Google" id="ProtNLM"/>
    </source>
</evidence>
<keyword evidence="5 11" id="KW-1133">Transmembrane helix</keyword>
<sequence>MSLTEGSTLYHLWQKPPVNVYIKVEILENTNVTFNPNDTVTYIPKRRVQAEPEISPRDAHAERIIVPNVALLGMASMLHNSSLLLNAGLAALARYLDSQPFLNLTAHEYLWGYDDPLVRLASTVLPNWIPFSRLGLMDRMFDEGENVITVALNGGQAAETEAMERRRRIYSIDSYNGWTALRQWTGETSCSSLKGVSEGVLYPKRMRSNDTFLIYRKAFCRVLPVAFSRSGVTNEGFPAYWFHLPDNVFDSPDRNPENACYCRPKVAPCLLSGLADLTPCYYGIPVALSFPHFLKGDPRLLDKMDGLSPDPSKHESIIVIQPDLGLPLTVRSRMQLNLAVHNTRLQSQVARFNNHTLPIFWLDWYFDMPDEVSRLMHLVLFVAPALQSTAIVLLALLGIAMLGLATCSCSKKNTLFDTLLIPINAINLEIICNRPERYDHSINRGTSMTKPYLTSRQIRKHSSTHETSG</sequence>
<feature type="disulfide bond" evidence="10">
    <location>
        <begin position="262"/>
        <end position="269"/>
    </location>
</feature>
<evidence type="ECO:0000256" key="3">
    <source>
        <dbReference type="ARBA" id="ARBA00022475"/>
    </source>
</evidence>
<comment type="similarity">
    <text evidence="2">Belongs to the CD36 family.</text>
</comment>
<feature type="disulfide bond" evidence="10">
    <location>
        <begin position="220"/>
        <end position="280"/>
    </location>
</feature>
<comment type="subcellular location">
    <subcellularLocation>
        <location evidence="1">Cell membrane</location>
        <topology evidence="1">Multi-pass membrane protein</topology>
    </subcellularLocation>
</comment>
<keyword evidence="4 11" id="KW-0812">Transmembrane</keyword>
<dbReference type="Pfam" id="PF01130">
    <property type="entry name" value="CD36"/>
    <property type="match status" value="1"/>
</dbReference>
<dbReference type="GO" id="GO:0005737">
    <property type="term" value="C:cytoplasm"/>
    <property type="evidence" value="ECO:0007669"/>
    <property type="project" value="TreeGrafter"/>
</dbReference>
<keyword evidence="3" id="KW-1003">Cell membrane</keyword>
<keyword evidence="6 11" id="KW-0472">Membrane</keyword>
<dbReference type="GO" id="GO:0005886">
    <property type="term" value="C:plasma membrane"/>
    <property type="evidence" value="ECO:0007669"/>
    <property type="project" value="UniProtKB-SubCell"/>
</dbReference>
<keyword evidence="13" id="KW-1185">Reference proteome</keyword>
<evidence type="ECO:0000256" key="5">
    <source>
        <dbReference type="ARBA" id="ARBA00022989"/>
    </source>
</evidence>
<evidence type="ECO:0000313" key="13">
    <source>
        <dbReference type="Proteomes" id="UP000502823"/>
    </source>
</evidence>
<dbReference type="PANTHER" id="PTHR11923:SF104">
    <property type="entry name" value="FI07620P"/>
    <property type="match status" value="1"/>
</dbReference>
<evidence type="ECO:0000256" key="9">
    <source>
        <dbReference type="ARBA" id="ARBA00023180"/>
    </source>
</evidence>
<dbReference type="GO" id="GO:0005044">
    <property type="term" value="F:scavenger receptor activity"/>
    <property type="evidence" value="ECO:0007669"/>
    <property type="project" value="TreeGrafter"/>
</dbReference>
<dbReference type="PRINTS" id="PR01609">
    <property type="entry name" value="CD36FAMILY"/>
</dbReference>
<evidence type="ECO:0000256" key="10">
    <source>
        <dbReference type="PIRSR" id="PIRSR605428-52"/>
    </source>
</evidence>
<evidence type="ECO:0000256" key="11">
    <source>
        <dbReference type="SAM" id="Phobius"/>
    </source>
</evidence>
<comment type="caution">
    <text evidence="12">The sequence shown here is derived from an EMBL/GenBank/DDBJ whole genome shotgun (WGS) entry which is preliminary data.</text>
</comment>
<keyword evidence="9" id="KW-0325">Glycoprotein</keyword>
<dbReference type="Proteomes" id="UP000502823">
    <property type="component" value="Unassembled WGS sequence"/>
</dbReference>
<dbReference type="FunCoup" id="A0A6L2PNZ6">
    <property type="interactions" value="9"/>
</dbReference>
<feature type="transmembrane region" description="Helical" evidence="11">
    <location>
        <begin position="378"/>
        <end position="405"/>
    </location>
</feature>
<name>A0A6L2PNZ6_COPFO</name>
<dbReference type="PANTHER" id="PTHR11923">
    <property type="entry name" value="SCAVENGER RECEPTOR CLASS B TYPE-1 SR-B1"/>
    <property type="match status" value="1"/>
</dbReference>
<dbReference type="OrthoDB" id="18585at2759"/>
<gene>
    <name evidence="12" type="ORF">Cfor_05572</name>
</gene>
<evidence type="ECO:0000256" key="8">
    <source>
        <dbReference type="ARBA" id="ARBA00023170"/>
    </source>
</evidence>
<dbReference type="PRINTS" id="PR01610">
    <property type="entry name" value="CD36ANTIGEN"/>
</dbReference>
<dbReference type="AlphaFoldDB" id="A0A6L2PNZ6"/>
<evidence type="ECO:0000256" key="1">
    <source>
        <dbReference type="ARBA" id="ARBA00004651"/>
    </source>
</evidence>
<keyword evidence="7 10" id="KW-1015">Disulfide bond</keyword>
<evidence type="ECO:0000313" key="12">
    <source>
        <dbReference type="EMBL" id="GFG34116.1"/>
    </source>
</evidence>
<feature type="disulfide bond" evidence="10">
    <location>
        <begin position="190"/>
        <end position="260"/>
    </location>
</feature>
<dbReference type="InterPro" id="IPR005428">
    <property type="entry name" value="CD36/SCARB1/SNMP1"/>
</dbReference>
<dbReference type="InterPro" id="IPR002159">
    <property type="entry name" value="CD36_fam"/>
</dbReference>
<organism evidence="12 13">
    <name type="scientific">Coptotermes formosanus</name>
    <name type="common">Formosan subterranean termite</name>
    <dbReference type="NCBI Taxonomy" id="36987"/>
    <lineage>
        <taxon>Eukaryota</taxon>
        <taxon>Metazoa</taxon>
        <taxon>Ecdysozoa</taxon>
        <taxon>Arthropoda</taxon>
        <taxon>Hexapoda</taxon>
        <taxon>Insecta</taxon>
        <taxon>Pterygota</taxon>
        <taxon>Neoptera</taxon>
        <taxon>Polyneoptera</taxon>
        <taxon>Dictyoptera</taxon>
        <taxon>Blattodea</taxon>
        <taxon>Blattoidea</taxon>
        <taxon>Termitoidae</taxon>
        <taxon>Rhinotermitidae</taxon>
        <taxon>Coptotermes</taxon>
    </lineage>
</organism>
<evidence type="ECO:0000256" key="6">
    <source>
        <dbReference type="ARBA" id="ARBA00023136"/>
    </source>
</evidence>